<protein>
    <recommendedName>
        <fullName evidence="3">Glycosyl hydrolase family 32 N-terminal domain-containing protein</fullName>
    </recommendedName>
</protein>
<reference evidence="1 2" key="1">
    <citation type="submission" date="2024-06" db="EMBL/GenBank/DDBJ databases">
        <authorList>
            <person name="Chen R.Y."/>
        </authorList>
    </citation>
    <scope>NUCLEOTIDE SEQUENCE [LARGE SCALE GENOMIC DNA]</scope>
    <source>
        <strain evidence="1 2">D2</strain>
    </source>
</reference>
<accession>A0ABV1RD47</accession>
<organism evidence="1 2">
    <name type="scientific">Catenovulum sediminis</name>
    <dbReference type="NCBI Taxonomy" id="1740262"/>
    <lineage>
        <taxon>Bacteria</taxon>
        <taxon>Pseudomonadati</taxon>
        <taxon>Pseudomonadota</taxon>
        <taxon>Gammaproteobacteria</taxon>
        <taxon>Alteromonadales</taxon>
        <taxon>Alteromonadaceae</taxon>
        <taxon>Catenovulum</taxon>
    </lineage>
</organism>
<dbReference type="Gene3D" id="2.120.10.10">
    <property type="match status" value="1"/>
</dbReference>
<evidence type="ECO:0000313" key="1">
    <source>
        <dbReference type="EMBL" id="MER2490844.1"/>
    </source>
</evidence>
<evidence type="ECO:0008006" key="3">
    <source>
        <dbReference type="Google" id="ProtNLM"/>
    </source>
</evidence>
<sequence>MTKLTQLDCIWRNNRHNAFTDLIEFNGRFYCCFREATNHISPDGIIRILVSDDLKRWQLISSVRHISADLRDPKLIKHHSGKMLLSFYRKRFDKNGQNIANENCISFSLTGYSWSSAKIIGHNNWWMWRIRNDLGIAYNRKQNTVRLYQGDPLRAFHLVNDALFSLKNNAKGYPNESDVLKLPDGRTICILRRDADSFSAQLGISNISNHNWKWYDLGLYLGGPCMLQLENGRILVAARRFQRPRCLTTWLFELDINTKSIKPVLQLPSAGDNSYPAMLAHDNKLHVSYYSQHQENRYSYASAIYLAEVTL</sequence>
<dbReference type="RefSeq" id="WP_143870228.1">
    <property type="nucleotide sequence ID" value="NZ_CP041660.1"/>
</dbReference>
<evidence type="ECO:0000313" key="2">
    <source>
        <dbReference type="Proteomes" id="UP001467690"/>
    </source>
</evidence>
<keyword evidence="2" id="KW-1185">Reference proteome</keyword>
<gene>
    <name evidence="1" type="ORF">ABS311_02980</name>
</gene>
<comment type="caution">
    <text evidence="1">The sequence shown here is derived from an EMBL/GenBank/DDBJ whole genome shotgun (WGS) entry which is preliminary data.</text>
</comment>
<dbReference type="InterPro" id="IPR023296">
    <property type="entry name" value="Glyco_hydro_beta-prop_sf"/>
</dbReference>
<dbReference type="EMBL" id="JBELOE010000075">
    <property type="protein sequence ID" value="MER2490844.1"/>
    <property type="molecule type" value="Genomic_DNA"/>
</dbReference>
<name>A0ABV1RD47_9ALTE</name>
<dbReference type="Proteomes" id="UP001467690">
    <property type="component" value="Unassembled WGS sequence"/>
</dbReference>
<dbReference type="SUPFAM" id="SSF75005">
    <property type="entry name" value="Arabinanase/levansucrase/invertase"/>
    <property type="match status" value="1"/>
</dbReference>
<proteinExistence type="predicted"/>